<gene>
    <name evidence="1" type="ORF">NOO_LOCUS6845</name>
</gene>
<evidence type="ECO:0000313" key="1">
    <source>
        <dbReference type="EMBL" id="VDK83897.1"/>
    </source>
</evidence>
<protein>
    <submittedName>
        <fullName evidence="3">Peptidase A1 domain-containing protein</fullName>
    </submittedName>
</protein>
<reference evidence="1 2" key="2">
    <citation type="submission" date="2018-08" db="EMBL/GenBank/DDBJ databases">
        <authorList>
            <person name="Laetsch R D."/>
            <person name="Stevens L."/>
            <person name="Kumar S."/>
            <person name="Blaxter L. M."/>
        </authorList>
    </citation>
    <scope>NUCLEOTIDE SEQUENCE [LARGE SCALE GENOMIC DNA]</scope>
</reference>
<name>A0A182EFH9_ONCOC</name>
<evidence type="ECO:0000313" key="3">
    <source>
        <dbReference type="WBParaSite" id="nOo.2.0.1.t06845-RA"/>
    </source>
</evidence>
<accession>A0A182EFH9</accession>
<dbReference type="EMBL" id="UYRW01002239">
    <property type="protein sequence ID" value="VDK83897.1"/>
    <property type="molecule type" value="Genomic_DNA"/>
</dbReference>
<proteinExistence type="predicted"/>
<evidence type="ECO:0000313" key="2">
    <source>
        <dbReference type="Proteomes" id="UP000271087"/>
    </source>
</evidence>
<dbReference type="Proteomes" id="UP000271087">
    <property type="component" value="Unassembled WGS sequence"/>
</dbReference>
<dbReference type="AlphaFoldDB" id="A0A182EFH9"/>
<organism evidence="3">
    <name type="scientific">Onchocerca ochengi</name>
    <name type="common">Filarial nematode worm</name>
    <dbReference type="NCBI Taxonomy" id="42157"/>
    <lineage>
        <taxon>Eukaryota</taxon>
        <taxon>Metazoa</taxon>
        <taxon>Ecdysozoa</taxon>
        <taxon>Nematoda</taxon>
        <taxon>Chromadorea</taxon>
        <taxon>Rhabditida</taxon>
        <taxon>Spirurina</taxon>
        <taxon>Spiruromorpha</taxon>
        <taxon>Filarioidea</taxon>
        <taxon>Onchocercidae</taxon>
        <taxon>Onchocerca</taxon>
    </lineage>
</organism>
<sequence>MVVCASLSLLDIGQECFAIDVGESVADGNFLVADELMISALVDTEPPLAFLCVGDGLQSMNYTQGLWLQGQRIRDGQCLQ</sequence>
<dbReference type="WBParaSite" id="nOo.2.0.1.t06845-RA">
    <property type="protein sequence ID" value="nOo.2.0.1.t06845-RA"/>
    <property type="gene ID" value="nOo.2.0.1.g06845"/>
</dbReference>
<keyword evidence="2" id="KW-1185">Reference proteome</keyword>
<reference evidence="3" key="1">
    <citation type="submission" date="2016-06" db="UniProtKB">
        <authorList>
            <consortium name="WormBaseParasite"/>
        </authorList>
    </citation>
    <scope>IDENTIFICATION</scope>
</reference>